<dbReference type="GO" id="GO:0003906">
    <property type="term" value="F:DNA-(apurinic or apyrimidinic site) endonuclease activity"/>
    <property type="evidence" value="ECO:0007669"/>
    <property type="project" value="TreeGrafter"/>
</dbReference>
<keyword evidence="9" id="KW-1185">Reference proteome</keyword>
<evidence type="ECO:0000259" key="7">
    <source>
        <dbReference type="Pfam" id="PF03372"/>
    </source>
</evidence>
<evidence type="ECO:0000256" key="5">
    <source>
        <dbReference type="PIRSR" id="PIRSR604808-2"/>
    </source>
</evidence>
<dbReference type="Gene3D" id="3.60.10.10">
    <property type="entry name" value="Endonuclease/exonuclease/phosphatase"/>
    <property type="match status" value="1"/>
</dbReference>
<dbReference type="InterPro" id="IPR036691">
    <property type="entry name" value="Endo/exonu/phosph_ase_sf"/>
</dbReference>
<dbReference type="SUPFAM" id="SSF56219">
    <property type="entry name" value="DNase I-like"/>
    <property type="match status" value="1"/>
</dbReference>
<feature type="site" description="Important for catalytic activity" evidence="6">
    <location>
        <position position="220"/>
    </location>
</feature>
<feature type="site" description="Interaction with DNA substrate" evidence="6">
    <location>
        <position position="246"/>
    </location>
</feature>
<evidence type="ECO:0000313" key="8">
    <source>
        <dbReference type="EMBL" id="SDK39837.1"/>
    </source>
</evidence>
<sequence>MRIVSLSVDGVHQAAQRGLYEWLAEQDADIICLQDLRSLEPELDHPVFHPDGYYSYFFDSGTPHENGVAIYTRSQPKAIIFGMGFANGEDMYGRYLQADFERLSVGSLLAPQAQPGDEAAMEKKVQFFDDMQAHLAKISRKRRDFIFCGNWGIAHRRADVQNWQDHQDTPGFMRHEQRWLDQLFNDIGYVDAFRKVVKDADEFTWWPSGTVGEGDGWRTDMHVVSHGLRNRIEYGAINKNANFSSHLPLIMDYDLEV</sequence>
<comment type="similarity">
    <text evidence="1">Belongs to the DNA repair enzymes AP/ExoA family.</text>
</comment>
<organism evidence="8 9">
    <name type="scientific">Microbulbifer yueqingensis</name>
    <dbReference type="NCBI Taxonomy" id="658219"/>
    <lineage>
        <taxon>Bacteria</taxon>
        <taxon>Pseudomonadati</taxon>
        <taxon>Pseudomonadota</taxon>
        <taxon>Gammaproteobacteria</taxon>
        <taxon>Cellvibrionales</taxon>
        <taxon>Microbulbiferaceae</taxon>
        <taxon>Microbulbifer</taxon>
    </lineage>
</organism>
<evidence type="ECO:0000256" key="1">
    <source>
        <dbReference type="ARBA" id="ARBA00007092"/>
    </source>
</evidence>
<feature type="domain" description="Endonuclease/exonuclease/phosphatase" evidence="7">
    <location>
        <begin position="17"/>
        <end position="231"/>
    </location>
</feature>
<dbReference type="PANTHER" id="PTHR22748">
    <property type="entry name" value="AP ENDONUCLEASE"/>
    <property type="match status" value="1"/>
</dbReference>
<dbReference type="Proteomes" id="UP000199305">
    <property type="component" value="Unassembled WGS sequence"/>
</dbReference>
<keyword evidence="3" id="KW-0378">Hydrolase</keyword>
<dbReference type="OrthoDB" id="9803914at2"/>
<dbReference type="PANTHER" id="PTHR22748:SF6">
    <property type="entry name" value="DNA-(APURINIC OR APYRIMIDINIC SITE) ENDONUCLEASE"/>
    <property type="match status" value="1"/>
</dbReference>
<evidence type="ECO:0000256" key="6">
    <source>
        <dbReference type="PIRSR" id="PIRSR604808-3"/>
    </source>
</evidence>
<dbReference type="GO" id="GO:0046872">
    <property type="term" value="F:metal ion binding"/>
    <property type="evidence" value="ECO:0007669"/>
    <property type="project" value="UniProtKB-KW"/>
</dbReference>
<comment type="cofactor">
    <cofactor evidence="5">
        <name>Mg(2+)</name>
        <dbReference type="ChEBI" id="CHEBI:18420"/>
    </cofactor>
    <cofactor evidence="5">
        <name>Mn(2+)</name>
        <dbReference type="ChEBI" id="CHEBI:29035"/>
    </cofactor>
    <text evidence="5">Probably binds two magnesium or manganese ions per subunit.</text>
</comment>
<keyword evidence="2 5" id="KW-0479">Metal-binding</keyword>
<evidence type="ECO:0000256" key="2">
    <source>
        <dbReference type="ARBA" id="ARBA00022723"/>
    </source>
</evidence>
<dbReference type="PROSITE" id="PS51435">
    <property type="entry name" value="AP_NUCLEASE_F1_4"/>
    <property type="match status" value="1"/>
</dbReference>
<dbReference type="GO" id="GO:0008311">
    <property type="term" value="F:double-stranded DNA 3'-5' DNA exonuclease activity"/>
    <property type="evidence" value="ECO:0007669"/>
    <property type="project" value="TreeGrafter"/>
</dbReference>
<evidence type="ECO:0000313" key="9">
    <source>
        <dbReference type="Proteomes" id="UP000199305"/>
    </source>
</evidence>
<dbReference type="InterPro" id="IPR004808">
    <property type="entry name" value="AP_endonuc_1"/>
</dbReference>
<keyword evidence="4 5" id="KW-0460">Magnesium</keyword>
<proteinExistence type="inferred from homology"/>
<dbReference type="Pfam" id="PF03372">
    <property type="entry name" value="Exo_endo_phos"/>
    <property type="match status" value="1"/>
</dbReference>
<keyword evidence="5" id="KW-0464">Manganese</keyword>
<name>A0A1G9BK81_9GAMM</name>
<reference evidence="9" key="1">
    <citation type="submission" date="2016-10" db="EMBL/GenBank/DDBJ databases">
        <authorList>
            <person name="Varghese N."/>
            <person name="Submissions S."/>
        </authorList>
    </citation>
    <scope>NUCLEOTIDE SEQUENCE [LARGE SCALE GENOMIC DNA]</scope>
    <source>
        <strain evidence="9">CGMCC 1.10658</strain>
    </source>
</reference>
<accession>A0A1G9BK81</accession>
<feature type="binding site" evidence="5">
    <location>
        <position position="246"/>
    </location>
    <ligand>
        <name>Mg(2+)</name>
        <dbReference type="ChEBI" id="CHEBI:18420"/>
        <label>1</label>
    </ligand>
</feature>
<protein>
    <submittedName>
        <fullName evidence="8">Exodeoxyribonuclease-3</fullName>
    </submittedName>
</protein>
<dbReference type="InterPro" id="IPR005135">
    <property type="entry name" value="Endo/exonuclease/phosphatase"/>
</dbReference>
<dbReference type="GO" id="GO:0008081">
    <property type="term" value="F:phosphoric diester hydrolase activity"/>
    <property type="evidence" value="ECO:0007669"/>
    <property type="project" value="TreeGrafter"/>
</dbReference>
<dbReference type="STRING" id="658219.SAMN05216212_2273"/>
<dbReference type="AlphaFoldDB" id="A0A1G9BK81"/>
<evidence type="ECO:0000256" key="4">
    <source>
        <dbReference type="ARBA" id="ARBA00022842"/>
    </source>
</evidence>
<dbReference type="GO" id="GO:0006284">
    <property type="term" value="P:base-excision repair"/>
    <property type="evidence" value="ECO:0007669"/>
    <property type="project" value="TreeGrafter"/>
</dbReference>
<dbReference type="RefSeq" id="WP_091513746.1">
    <property type="nucleotide sequence ID" value="NZ_FNFH01000004.1"/>
</dbReference>
<evidence type="ECO:0000256" key="3">
    <source>
        <dbReference type="ARBA" id="ARBA00022801"/>
    </source>
</evidence>
<dbReference type="NCBIfam" id="TIGR00633">
    <property type="entry name" value="xth"/>
    <property type="match status" value="1"/>
</dbReference>
<gene>
    <name evidence="8" type="ORF">SAMN05216212_2273</name>
</gene>
<dbReference type="EMBL" id="FNFH01000004">
    <property type="protein sequence ID" value="SDK39837.1"/>
    <property type="molecule type" value="Genomic_DNA"/>
</dbReference>